<accession>A0A9P7MRF4</accession>
<feature type="chain" id="PRO_5040370122" evidence="1">
    <location>
        <begin position="24"/>
        <end position="93"/>
    </location>
</feature>
<reference evidence="2" key="1">
    <citation type="journal article" date="2020" name="bioRxiv">
        <title>Whole genome comparisons of ergot fungi reveals the divergence and evolution of species within the genus Claviceps are the result of varying mechanisms driving genome evolution and host range expansion.</title>
        <authorList>
            <person name="Wyka S.A."/>
            <person name="Mondo S.J."/>
            <person name="Liu M."/>
            <person name="Dettman J."/>
            <person name="Nalam V."/>
            <person name="Broders K.D."/>
        </authorList>
    </citation>
    <scope>NUCLEOTIDE SEQUENCE</scope>
    <source>
        <strain evidence="2">CCC 1102</strain>
    </source>
</reference>
<sequence>MVQIKSLMIAVIVAVAPVAQAGACTPGLDYCAATLVRYGAGGESLARAIKKFSDKKSKLMLTCNRDGSVTPVRFCRNRCLDGGSGRNDYCTAF</sequence>
<evidence type="ECO:0000313" key="3">
    <source>
        <dbReference type="Proteomes" id="UP000784919"/>
    </source>
</evidence>
<name>A0A9P7MRF4_9HYPO</name>
<evidence type="ECO:0000256" key="1">
    <source>
        <dbReference type="SAM" id="SignalP"/>
    </source>
</evidence>
<dbReference type="Proteomes" id="UP000784919">
    <property type="component" value="Unassembled WGS sequence"/>
</dbReference>
<proteinExistence type="predicted"/>
<comment type="caution">
    <text evidence="2">The sequence shown here is derived from an EMBL/GenBank/DDBJ whole genome shotgun (WGS) entry which is preliminary data.</text>
</comment>
<gene>
    <name evidence="2" type="ORF">E4U56_002170</name>
</gene>
<dbReference type="AlphaFoldDB" id="A0A9P7MRF4"/>
<organism evidence="2 3">
    <name type="scientific">Claviceps arundinis</name>
    <dbReference type="NCBI Taxonomy" id="1623583"/>
    <lineage>
        <taxon>Eukaryota</taxon>
        <taxon>Fungi</taxon>
        <taxon>Dikarya</taxon>
        <taxon>Ascomycota</taxon>
        <taxon>Pezizomycotina</taxon>
        <taxon>Sordariomycetes</taxon>
        <taxon>Hypocreomycetidae</taxon>
        <taxon>Hypocreales</taxon>
        <taxon>Clavicipitaceae</taxon>
        <taxon>Claviceps</taxon>
    </lineage>
</organism>
<feature type="signal peptide" evidence="1">
    <location>
        <begin position="1"/>
        <end position="23"/>
    </location>
</feature>
<evidence type="ECO:0000313" key="2">
    <source>
        <dbReference type="EMBL" id="KAG5964514.1"/>
    </source>
</evidence>
<dbReference type="OrthoDB" id="4948936at2759"/>
<dbReference type="EMBL" id="SRPS01000168">
    <property type="protein sequence ID" value="KAG5964514.1"/>
    <property type="molecule type" value="Genomic_DNA"/>
</dbReference>
<protein>
    <submittedName>
        <fullName evidence="2">Uncharacterized protein</fullName>
    </submittedName>
</protein>
<keyword evidence="1" id="KW-0732">Signal</keyword>